<dbReference type="Gene3D" id="1.10.510.10">
    <property type="entry name" value="Transferase(Phosphotransferase) domain 1"/>
    <property type="match status" value="2"/>
</dbReference>
<reference evidence="20 22" key="2">
    <citation type="journal article" date="2018" name="Plant J.">
        <title>The Physcomitrella patens chromosome-scale assembly reveals moss genome structure and evolution.</title>
        <authorList>
            <person name="Lang D."/>
            <person name="Ullrich K.K."/>
            <person name="Murat F."/>
            <person name="Fuchs J."/>
            <person name="Jenkins J."/>
            <person name="Haas F.B."/>
            <person name="Piednoel M."/>
            <person name="Gundlach H."/>
            <person name="Van Bel M."/>
            <person name="Meyberg R."/>
            <person name="Vives C."/>
            <person name="Morata J."/>
            <person name="Symeonidi A."/>
            <person name="Hiss M."/>
            <person name="Muchero W."/>
            <person name="Kamisugi Y."/>
            <person name="Saleh O."/>
            <person name="Blanc G."/>
            <person name="Decker E.L."/>
            <person name="van Gessel N."/>
            <person name="Grimwood J."/>
            <person name="Hayes R.D."/>
            <person name="Graham S.W."/>
            <person name="Gunter L.E."/>
            <person name="McDaniel S.F."/>
            <person name="Hoernstein S.N.W."/>
            <person name="Larsson A."/>
            <person name="Li F.W."/>
            <person name="Perroud P.F."/>
            <person name="Phillips J."/>
            <person name="Ranjan P."/>
            <person name="Rokshar D.S."/>
            <person name="Rothfels C.J."/>
            <person name="Schneider L."/>
            <person name="Shu S."/>
            <person name="Stevenson D.W."/>
            <person name="Thummler F."/>
            <person name="Tillich M."/>
            <person name="Villarreal Aguilar J.C."/>
            <person name="Widiez T."/>
            <person name="Wong G.K."/>
            <person name="Wymore A."/>
            <person name="Zhang Y."/>
            <person name="Zimmer A.D."/>
            <person name="Quatrano R.S."/>
            <person name="Mayer K.F.X."/>
            <person name="Goodstein D."/>
            <person name="Casacuberta J.M."/>
            <person name="Vandepoele K."/>
            <person name="Reski R."/>
            <person name="Cuming A.C."/>
            <person name="Tuskan G.A."/>
            <person name="Maumus F."/>
            <person name="Salse J."/>
            <person name="Schmutz J."/>
            <person name="Rensing S.A."/>
        </authorList>
    </citation>
    <scope>NUCLEOTIDE SEQUENCE [LARGE SCALE GENOMIC DNA]</scope>
    <source>
        <strain evidence="21 22">cv. Gransden 2004</strain>
    </source>
</reference>
<evidence type="ECO:0000259" key="19">
    <source>
        <dbReference type="PROSITE" id="PS50113"/>
    </source>
</evidence>
<dbReference type="SUPFAM" id="SSF56112">
    <property type="entry name" value="Protein kinase-like (PK-like)"/>
    <property type="match status" value="1"/>
</dbReference>
<dbReference type="InterPro" id="IPR000700">
    <property type="entry name" value="PAS-assoc_C"/>
</dbReference>
<dbReference type="Gramene" id="Pp3c7_12190V3.2">
    <property type="protein sequence ID" value="Pp3c7_12190V3.2"/>
    <property type="gene ID" value="Pp3c7_12190"/>
</dbReference>
<keyword evidence="8 15" id="KW-0547">Nucleotide-binding</keyword>
<sequence>MAPMFEPAPASRRPRSAIGIGALFETSYMVEKANARSESSRTSRASLEVFGGAPRLLQAGIFDEPTPPNEQNEEPPAISDSYSLFESMMEASMKSTDPAMDMKNVSPFPTPLRTTRVTSPALPQSSVNLAQVERSLSDRALIFDAPRSSSSRMSSARISSVRSFRCNSNRGMDDVDVLKSAKSTRMRNLSEGMLADHRGVEWESVMRSSHEQAQTLNKSTNRTIAGGSSKELSNPSTSHRRYSLEEGKAEYVYSGYRASSRKVNGKSLEGSVDGRVRISADLQRALSSFQQTFVVSDATQPDYPIMFASACFLSMTGYSENEIIGQNCRFLQGPQTDRTSVAKIRDALKQGRNFCGRLLNYKKDGSTFWNLLNLTPIRGDHGRVIMYIGMQVEVSKFTEGSREKALRPNGLSASLIRYDSRQIDQATDSVTEIVGAFRKSSHSVPRSPEYLTEDDEADVSGMHSDRKQLHAYLHSKEPHPVKKLYAADGSSDIPNGRPRRLSGFLMSFLGIGTKSHGVPEDHINLKDLVTTSSAEDDENRASLIRNAIDLATSLERINKNFVITDPRLPDNPIIFASDEFLDLTEYSREEVLGRNCRFLQGPETNPETVKQIRDSVADGKDITVQLLNYTKSGKPFWNLFHLQTVRDHQGELQYFIGLQLNGRDYSEAPLQRLSDDTERERAKLVQKTAMEIDDAVRELPDANLGPESLWDLHSRPVFPKPHMQQSPAWREILTARSTSGRLMLKNFKPLKPLGYGDTGSVHLVELRGTGQVFAMKAMDKGVLMNRNKVHRACAERQILELLDHPFLPTLYGSFQTVTHVCLIMNFCPGSELYLALEQQPKKHFREESARFYAAEIIIALEYLHCLGVVYRDLKPENILIQDNGHIQLTDFDLSINSSANLQLMETTEPKTKRKMTKINVTPKLRRRSKASKHPVFFAEPLASSNSFVGTEEYISPEIITGHGHSSAVDWWSLGILLYEMLFGRTPFKGGNRQKTFANVLAKDLSFPSNIPVSSEARQLIQGLLAKEPIKRLGSTHGAHDIKSHPFFRGIKWPLIRCMSPPELEVPVHFIASLEDLVKESADFEWDDVEATSPFRGVF</sequence>
<dbReference type="GO" id="GO:0004674">
    <property type="term" value="F:protein serine/threonine kinase activity"/>
    <property type="evidence" value="ECO:0000318"/>
    <property type="project" value="GO_Central"/>
</dbReference>
<dbReference type="PANTHER" id="PTHR45637">
    <property type="entry name" value="FLIPPASE KINASE 1-RELATED"/>
    <property type="match status" value="1"/>
</dbReference>
<dbReference type="PaxDb" id="3218-PP1S75_230V6.1"/>
<dbReference type="Gramene" id="Pp3c7_12190V3.1">
    <property type="protein sequence ID" value="Pp3c7_12190V3.1"/>
    <property type="gene ID" value="Pp3c7_12190"/>
</dbReference>
<dbReference type="FunFam" id="3.30.450.20:FF:000036">
    <property type="entry name" value="Putative LOV domain-containing protein"/>
    <property type="match status" value="1"/>
</dbReference>
<keyword evidence="6" id="KW-0716">Sensory transduction</keyword>
<dbReference type="CDD" id="cd00130">
    <property type="entry name" value="PAS"/>
    <property type="match status" value="2"/>
</dbReference>
<keyword evidence="4" id="KW-0723">Serine/threonine-protein kinase</keyword>
<dbReference type="Gene3D" id="3.30.200.20">
    <property type="entry name" value="Phosphorylase Kinase, domain 1"/>
    <property type="match status" value="1"/>
</dbReference>
<dbReference type="AlphaFoldDB" id="A0A2K1KBF0"/>
<dbReference type="Pfam" id="PF00069">
    <property type="entry name" value="Pkinase"/>
    <property type="match status" value="1"/>
</dbReference>
<feature type="domain" description="PAS" evidence="18">
    <location>
        <begin position="546"/>
        <end position="619"/>
    </location>
</feature>
<feature type="domain" description="PAS" evidence="18">
    <location>
        <begin position="278"/>
        <end position="351"/>
    </location>
</feature>
<dbReference type="SMART" id="SM00091">
    <property type="entry name" value="PAS"/>
    <property type="match status" value="2"/>
</dbReference>
<dbReference type="InterPro" id="IPR011009">
    <property type="entry name" value="Kinase-like_dom_sf"/>
</dbReference>
<dbReference type="NCBIfam" id="TIGR00229">
    <property type="entry name" value="sensory_box"/>
    <property type="match status" value="2"/>
</dbReference>
<dbReference type="InterPro" id="IPR000014">
    <property type="entry name" value="PAS"/>
</dbReference>
<dbReference type="GeneID" id="112284749"/>
<evidence type="ECO:0000256" key="1">
    <source>
        <dbReference type="ARBA" id="ARBA00001917"/>
    </source>
</evidence>
<dbReference type="GO" id="GO:0005634">
    <property type="term" value="C:nucleus"/>
    <property type="evidence" value="ECO:0000318"/>
    <property type="project" value="GO_Central"/>
</dbReference>
<dbReference type="EnsemblPlants" id="Pp3c7_12190V3.2">
    <property type="protein sequence ID" value="Pp3c7_12190V3.2"/>
    <property type="gene ID" value="Pp3c7_12190"/>
</dbReference>
<keyword evidence="22" id="KW-1185">Reference proteome</keyword>
<evidence type="ECO:0000313" key="20">
    <source>
        <dbReference type="EMBL" id="PNR51108.1"/>
    </source>
</evidence>
<dbReference type="InterPro" id="IPR000719">
    <property type="entry name" value="Prot_kinase_dom"/>
</dbReference>
<evidence type="ECO:0000256" key="4">
    <source>
        <dbReference type="ARBA" id="ARBA00022527"/>
    </source>
</evidence>
<dbReference type="PROSITE" id="PS50011">
    <property type="entry name" value="PROTEIN_KINASE_DOM"/>
    <property type="match status" value="1"/>
</dbReference>
<keyword evidence="12" id="KW-0675">Receptor</keyword>
<evidence type="ECO:0000313" key="21">
    <source>
        <dbReference type="EnsemblPlants" id="Pp3c7_12190V3.1"/>
    </source>
</evidence>
<proteinExistence type="inferred from homology"/>
<dbReference type="InterPro" id="IPR008271">
    <property type="entry name" value="Ser/Thr_kinase_AS"/>
</dbReference>
<dbReference type="GO" id="GO:0005886">
    <property type="term" value="C:plasma membrane"/>
    <property type="evidence" value="ECO:0000318"/>
    <property type="project" value="GO_Central"/>
</dbReference>
<dbReference type="Gene3D" id="3.30.450.20">
    <property type="entry name" value="PAS domain"/>
    <property type="match status" value="2"/>
</dbReference>
<evidence type="ECO:0000256" key="6">
    <source>
        <dbReference type="ARBA" id="ARBA00022606"/>
    </source>
</evidence>
<evidence type="ECO:0000256" key="12">
    <source>
        <dbReference type="ARBA" id="ARBA00023170"/>
    </source>
</evidence>
<evidence type="ECO:0000256" key="16">
    <source>
        <dbReference type="SAM" id="MobiDB-lite"/>
    </source>
</evidence>
<evidence type="ECO:0000259" key="17">
    <source>
        <dbReference type="PROSITE" id="PS50011"/>
    </source>
</evidence>
<keyword evidence="11" id="KW-0157">Chromophore</keyword>
<evidence type="ECO:0000256" key="2">
    <source>
        <dbReference type="ARBA" id="ARBA00009903"/>
    </source>
</evidence>
<evidence type="ECO:0000256" key="10">
    <source>
        <dbReference type="ARBA" id="ARBA00022840"/>
    </source>
</evidence>
<dbReference type="PROSITE" id="PS00108">
    <property type="entry name" value="PROTEIN_KINASE_ST"/>
    <property type="match status" value="1"/>
</dbReference>
<dbReference type="FunCoup" id="A0A2K1KBF0">
    <property type="interactions" value="1173"/>
</dbReference>
<name>A0A2K1KBF0_PHYPA</name>
<dbReference type="Proteomes" id="UP000006727">
    <property type="component" value="Chromosome 7"/>
</dbReference>
<dbReference type="SMART" id="SM00220">
    <property type="entry name" value="S_TKc"/>
    <property type="match status" value="1"/>
</dbReference>
<gene>
    <name evidence="21" type="primary">LOC112284749</name>
    <name evidence="20" type="ORF">PHYPA_010294</name>
</gene>
<dbReference type="OMA" id="KNNANEQ"/>
<dbReference type="EnsemblPlants" id="Pp3c7_12190V3.1">
    <property type="protein sequence ID" value="Pp3c7_12190V3.1"/>
    <property type="gene ID" value="Pp3c7_12190"/>
</dbReference>
<dbReference type="SMART" id="SM00086">
    <property type="entry name" value="PAC"/>
    <property type="match status" value="2"/>
</dbReference>
<feature type="binding site" evidence="15">
    <location>
        <position position="776"/>
    </location>
    <ligand>
        <name>ATP</name>
        <dbReference type="ChEBI" id="CHEBI:30616"/>
    </ligand>
</feature>
<dbReference type="FunFam" id="3.30.200.20:FF:000133">
    <property type="entry name" value="LOV domain-containing protein"/>
    <property type="match status" value="1"/>
</dbReference>
<evidence type="ECO:0000256" key="14">
    <source>
        <dbReference type="ARBA" id="ARBA00048679"/>
    </source>
</evidence>
<dbReference type="PROSITE" id="PS00107">
    <property type="entry name" value="PROTEIN_KINASE_ATP"/>
    <property type="match status" value="1"/>
</dbReference>
<evidence type="ECO:0000256" key="5">
    <source>
        <dbReference type="ARBA" id="ARBA00022543"/>
    </source>
</evidence>
<evidence type="ECO:0000256" key="15">
    <source>
        <dbReference type="PROSITE-ProRule" id="PRU10141"/>
    </source>
</evidence>
<feature type="region of interest" description="Disordered" evidence="16">
    <location>
        <begin position="211"/>
        <end position="243"/>
    </location>
</feature>
<dbReference type="EC" id="2.7.11.1" evidence="3"/>
<dbReference type="EMBL" id="ABEU02000007">
    <property type="protein sequence ID" value="PNR51108.1"/>
    <property type="molecule type" value="Genomic_DNA"/>
</dbReference>
<feature type="compositionally biased region" description="Polar residues" evidence="16">
    <location>
        <begin position="211"/>
        <end position="223"/>
    </location>
</feature>
<evidence type="ECO:0000313" key="22">
    <source>
        <dbReference type="Proteomes" id="UP000006727"/>
    </source>
</evidence>
<comment type="catalytic activity">
    <reaction evidence="13">
        <text>L-threonyl-[protein] + ATP = O-phospho-L-threonyl-[protein] + ADP + H(+)</text>
        <dbReference type="Rhea" id="RHEA:46608"/>
        <dbReference type="Rhea" id="RHEA-COMP:11060"/>
        <dbReference type="Rhea" id="RHEA-COMP:11605"/>
        <dbReference type="ChEBI" id="CHEBI:15378"/>
        <dbReference type="ChEBI" id="CHEBI:30013"/>
        <dbReference type="ChEBI" id="CHEBI:30616"/>
        <dbReference type="ChEBI" id="CHEBI:61977"/>
        <dbReference type="ChEBI" id="CHEBI:456216"/>
        <dbReference type="EC" id="2.7.11.1"/>
    </reaction>
</comment>
<accession>A0A2K1KBF0</accession>
<dbReference type="FunFam" id="3.30.450.20:FF:000135">
    <property type="entry name" value="Ptaureo1a lov2 domain"/>
    <property type="match status" value="1"/>
</dbReference>
<keyword evidence="9" id="KW-0418">Kinase</keyword>
<evidence type="ECO:0000256" key="3">
    <source>
        <dbReference type="ARBA" id="ARBA00012513"/>
    </source>
</evidence>
<dbReference type="RefSeq" id="XP_024380682.1">
    <property type="nucleotide sequence ID" value="XM_024524914.2"/>
</dbReference>
<evidence type="ECO:0000256" key="7">
    <source>
        <dbReference type="ARBA" id="ARBA00022679"/>
    </source>
</evidence>
<keyword evidence="7" id="KW-0808">Transferase</keyword>
<dbReference type="InterPro" id="IPR035965">
    <property type="entry name" value="PAS-like_dom_sf"/>
</dbReference>
<dbReference type="GO" id="GO:0005524">
    <property type="term" value="F:ATP binding"/>
    <property type="evidence" value="ECO:0007669"/>
    <property type="project" value="UniProtKB-UniRule"/>
</dbReference>
<dbReference type="InterPro" id="IPR001610">
    <property type="entry name" value="PAC"/>
</dbReference>
<evidence type="ECO:0000256" key="13">
    <source>
        <dbReference type="ARBA" id="ARBA00047899"/>
    </source>
</evidence>
<keyword evidence="5" id="KW-0600">Photoreceptor protein</keyword>
<dbReference type="GO" id="GO:0009882">
    <property type="term" value="F:blue light photoreceptor activity"/>
    <property type="evidence" value="ECO:0007669"/>
    <property type="project" value="UniProtKB-ARBA"/>
</dbReference>
<dbReference type="OrthoDB" id="432483at2759"/>
<feature type="domain" description="Protein kinase" evidence="17">
    <location>
        <begin position="747"/>
        <end position="1047"/>
    </location>
</feature>
<evidence type="ECO:0000256" key="9">
    <source>
        <dbReference type="ARBA" id="ARBA00022777"/>
    </source>
</evidence>
<reference evidence="20 22" key="1">
    <citation type="journal article" date="2008" name="Science">
        <title>The Physcomitrella genome reveals evolutionary insights into the conquest of land by plants.</title>
        <authorList>
            <person name="Rensing S."/>
            <person name="Lang D."/>
            <person name="Zimmer A."/>
            <person name="Terry A."/>
            <person name="Salamov A."/>
            <person name="Shapiro H."/>
            <person name="Nishiyama T."/>
            <person name="Perroud P.-F."/>
            <person name="Lindquist E."/>
            <person name="Kamisugi Y."/>
            <person name="Tanahashi T."/>
            <person name="Sakakibara K."/>
            <person name="Fujita T."/>
            <person name="Oishi K."/>
            <person name="Shin-I T."/>
            <person name="Kuroki Y."/>
            <person name="Toyoda A."/>
            <person name="Suzuki Y."/>
            <person name="Hashimoto A."/>
            <person name="Yamaguchi K."/>
            <person name="Sugano A."/>
            <person name="Kohara Y."/>
            <person name="Fujiyama A."/>
            <person name="Anterola A."/>
            <person name="Aoki S."/>
            <person name="Ashton N."/>
            <person name="Barbazuk W.B."/>
            <person name="Barker E."/>
            <person name="Bennetzen J."/>
            <person name="Bezanilla M."/>
            <person name="Blankenship R."/>
            <person name="Cho S.H."/>
            <person name="Dutcher S."/>
            <person name="Estelle M."/>
            <person name="Fawcett J.A."/>
            <person name="Gundlach H."/>
            <person name="Hanada K."/>
            <person name="Heyl A."/>
            <person name="Hicks K.A."/>
            <person name="Hugh J."/>
            <person name="Lohr M."/>
            <person name="Mayer K."/>
            <person name="Melkozernov A."/>
            <person name="Murata T."/>
            <person name="Nelson D."/>
            <person name="Pils B."/>
            <person name="Prigge M."/>
            <person name="Reiss B."/>
            <person name="Renner T."/>
            <person name="Rombauts S."/>
            <person name="Rushton P."/>
            <person name="Sanderfoot A."/>
            <person name="Schween G."/>
            <person name="Shiu S.-H."/>
            <person name="Stueber K."/>
            <person name="Theodoulou F.L."/>
            <person name="Tu H."/>
            <person name="Van de Peer Y."/>
            <person name="Verrier P.J."/>
            <person name="Waters E."/>
            <person name="Wood A."/>
            <person name="Yang L."/>
            <person name="Cove D."/>
            <person name="Cuming A."/>
            <person name="Hasebe M."/>
            <person name="Lucas S."/>
            <person name="Mishler D.B."/>
            <person name="Reski R."/>
            <person name="Grigoriev I."/>
            <person name="Quatrano R.S."/>
            <person name="Boore J.L."/>
        </authorList>
    </citation>
    <scope>NUCLEOTIDE SEQUENCE [LARGE SCALE GENOMIC DNA]</scope>
    <source>
        <strain evidence="21 22">cv. Gransden 2004</strain>
    </source>
</reference>
<comment type="catalytic activity">
    <reaction evidence="14">
        <text>L-seryl-[protein] + ATP = O-phospho-L-seryl-[protein] + ADP + H(+)</text>
        <dbReference type="Rhea" id="RHEA:17989"/>
        <dbReference type="Rhea" id="RHEA-COMP:9863"/>
        <dbReference type="Rhea" id="RHEA-COMP:11604"/>
        <dbReference type="ChEBI" id="CHEBI:15378"/>
        <dbReference type="ChEBI" id="CHEBI:29999"/>
        <dbReference type="ChEBI" id="CHEBI:30616"/>
        <dbReference type="ChEBI" id="CHEBI:83421"/>
        <dbReference type="ChEBI" id="CHEBI:456216"/>
        <dbReference type="EC" id="2.7.11.1"/>
    </reaction>
</comment>
<protein>
    <recommendedName>
        <fullName evidence="3">non-specific serine/threonine protein kinase</fullName>
        <ecNumber evidence="3">2.7.11.1</ecNumber>
    </recommendedName>
</protein>
<reference evidence="21" key="3">
    <citation type="submission" date="2020-12" db="UniProtKB">
        <authorList>
            <consortium name="EnsemblPlants"/>
        </authorList>
    </citation>
    <scope>IDENTIFICATION</scope>
</reference>
<feature type="domain" description="PAC" evidence="19">
    <location>
        <begin position="620"/>
        <end position="674"/>
    </location>
</feature>
<dbReference type="SUPFAM" id="SSF55785">
    <property type="entry name" value="PYP-like sensor domain (PAS domain)"/>
    <property type="match status" value="2"/>
</dbReference>
<comment type="similarity">
    <text evidence="2">Belongs to the protein kinase superfamily. AGC Ser/Thr protein kinase family.</text>
</comment>
<dbReference type="CDD" id="cd05574">
    <property type="entry name" value="STKc_phototropin_like"/>
    <property type="match status" value="1"/>
</dbReference>
<keyword evidence="10 15" id="KW-0067">ATP-binding</keyword>
<dbReference type="PROSITE" id="PS50113">
    <property type="entry name" value="PAC"/>
    <property type="match status" value="2"/>
</dbReference>
<dbReference type="KEGG" id="ppp:112284749"/>
<comment type="cofactor">
    <cofactor evidence="1">
        <name>FMN</name>
        <dbReference type="ChEBI" id="CHEBI:58210"/>
    </cofactor>
</comment>
<organism evidence="20">
    <name type="scientific">Physcomitrium patens</name>
    <name type="common">Spreading-leaved earth moss</name>
    <name type="synonym">Physcomitrella patens</name>
    <dbReference type="NCBI Taxonomy" id="3218"/>
    <lineage>
        <taxon>Eukaryota</taxon>
        <taxon>Viridiplantae</taxon>
        <taxon>Streptophyta</taxon>
        <taxon>Embryophyta</taxon>
        <taxon>Bryophyta</taxon>
        <taxon>Bryophytina</taxon>
        <taxon>Bryopsida</taxon>
        <taxon>Funariidae</taxon>
        <taxon>Funariales</taxon>
        <taxon>Funariaceae</taxon>
        <taxon>Physcomitrium</taxon>
    </lineage>
</organism>
<dbReference type="Pfam" id="PF13426">
    <property type="entry name" value="PAS_9"/>
    <property type="match status" value="2"/>
</dbReference>
<evidence type="ECO:0000256" key="11">
    <source>
        <dbReference type="ARBA" id="ARBA00022991"/>
    </source>
</evidence>
<evidence type="ECO:0000259" key="18">
    <source>
        <dbReference type="PROSITE" id="PS50112"/>
    </source>
</evidence>
<evidence type="ECO:0000256" key="8">
    <source>
        <dbReference type="ARBA" id="ARBA00022741"/>
    </source>
</evidence>
<dbReference type="InterPro" id="IPR017441">
    <property type="entry name" value="Protein_kinase_ATP_BS"/>
</dbReference>
<dbReference type="GO" id="GO:0005737">
    <property type="term" value="C:cytoplasm"/>
    <property type="evidence" value="ECO:0000318"/>
    <property type="project" value="GO_Central"/>
</dbReference>
<feature type="domain" description="PAC" evidence="19">
    <location>
        <begin position="352"/>
        <end position="406"/>
    </location>
</feature>
<dbReference type="PROSITE" id="PS50112">
    <property type="entry name" value="PAS"/>
    <property type="match status" value="2"/>
</dbReference>
<dbReference type="STRING" id="3218.A0A2K1KBF0"/>